<keyword evidence="3" id="KW-1185">Reference proteome</keyword>
<keyword evidence="1" id="KW-0732">Signal</keyword>
<dbReference type="RefSeq" id="XP_015404406.1">
    <property type="nucleotide sequence ID" value="XM_015551930.1"/>
</dbReference>
<proteinExistence type="predicted"/>
<sequence length="114" mass="10928">MKVATIASVLCLAATQLVAADTITSTATSTITKTVYRVTAQTAAESLSATPLGSSAASTGSVASSHAHHASTASGSSASTASPSVTLSSAAGVFDANMPVALVAGSVAVLLGYL</sequence>
<gene>
    <name evidence="2" type="ORF">ANOM_006674</name>
</gene>
<feature type="signal peptide" evidence="1">
    <location>
        <begin position="1"/>
        <end position="20"/>
    </location>
</feature>
<feature type="chain" id="PRO_5005553129" evidence="1">
    <location>
        <begin position="21"/>
        <end position="114"/>
    </location>
</feature>
<comment type="caution">
    <text evidence="2">The sequence shown here is derived from an EMBL/GenBank/DDBJ whole genome shotgun (WGS) entry which is preliminary data.</text>
</comment>
<dbReference type="Proteomes" id="UP000037505">
    <property type="component" value="Unassembled WGS sequence"/>
</dbReference>
<evidence type="ECO:0000256" key="1">
    <source>
        <dbReference type="SAM" id="SignalP"/>
    </source>
</evidence>
<dbReference type="AlphaFoldDB" id="A0A0L1IWE5"/>
<evidence type="ECO:0000313" key="3">
    <source>
        <dbReference type="Proteomes" id="UP000037505"/>
    </source>
</evidence>
<organism evidence="2 3">
    <name type="scientific">Aspergillus nomiae NRRL (strain ATCC 15546 / NRRL 13137 / CBS 260.88 / M93)</name>
    <dbReference type="NCBI Taxonomy" id="1509407"/>
    <lineage>
        <taxon>Eukaryota</taxon>
        <taxon>Fungi</taxon>
        <taxon>Dikarya</taxon>
        <taxon>Ascomycota</taxon>
        <taxon>Pezizomycotina</taxon>
        <taxon>Eurotiomycetes</taxon>
        <taxon>Eurotiomycetidae</taxon>
        <taxon>Eurotiales</taxon>
        <taxon>Aspergillaceae</taxon>
        <taxon>Aspergillus</taxon>
        <taxon>Aspergillus subgen. Circumdati</taxon>
    </lineage>
</organism>
<dbReference type="GeneID" id="26808478"/>
<evidence type="ECO:0000313" key="2">
    <source>
        <dbReference type="EMBL" id="KNG83483.1"/>
    </source>
</evidence>
<reference evidence="2 3" key="1">
    <citation type="submission" date="2014-06" db="EMBL/GenBank/DDBJ databases">
        <title>The Genome of the Aflatoxigenic Filamentous Fungus Aspergillus nomius.</title>
        <authorList>
            <person name="Moore M.G."/>
            <person name="Shannon B.M."/>
            <person name="Brian M.M."/>
        </authorList>
    </citation>
    <scope>NUCLEOTIDE SEQUENCE [LARGE SCALE GENOMIC DNA]</scope>
    <source>
        <strain evidence="2 3">NRRL 13137</strain>
    </source>
</reference>
<name>A0A0L1IWE5_ASPN3</name>
<dbReference type="EMBL" id="JNOM01000265">
    <property type="protein sequence ID" value="KNG83483.1"/>
    <property type="molecule type" value="Genomic_DNA"/>
</dbReference>
<protein>
    <submittedName>
        <fullName evidence="2">Uncharacterized protein</fullName>
    </submittedName>
</protein>
<accession>A0A0L1IWE5</accession>